<organism evidence="25 26">
    <name type="scientific">Cryptosporangium aurantiacum</name>
    <dbReference type="NCBI Taxonomy" id="134849"/>
    <lineage>
        <taxon>Bacteria</taxon>
        <taxon>Bacillati</taxon>
        <taxon>Actinomycetota</taxon>
        <taxon>Actinomycetes</taxon>
        <taxon>Cryptosporangiales</taxon>
        <taxon>Cryptosporangiaceae</taxon>
        <taxon>Cryptosporangium</taxon>
    </lineage>
</organism>
<feature type="domain" description="Thioesterase" evidence="24">
    <location>
        <begin position="91"/>
        <end position="163"/>
    </location>
</feature>
<protein>
    <recommendedName>
        <fullName evidence="17">Acyl-coenzyme A thioesterase THEM4</fullName>
        <ecNumber evidence="16">3.1.2.2</ecNumber>
    </recommendedName>
    <alternativeName>
        <fullName evidence="18">Thioesterase superfamily member 4</fullName>
    </alternativeName>
</protein>
<keyword evidence="8" id="KW-0276">Fatty acid metabolism</keyword>
<evidence type="ECO:0000256" key="4">
    <source>
        <dbReference type="ARBA" id="ARBA00022475"/>
    </source>
</evidence>
<comment type="similarity">
    <text evidence="15">Belongs to the THEM4/THEM5 thioesterase family.</text>
</comment>
<dbReference type="GO" id="GO:0016020">
    <property type="term" value="C:membrane"/>
    <property type="evidence" value="ECO:0007669"/>
    <property type="project" value="UniProtKB-SubCell"/>
</dbReference>
<dbReference type="PANTHER" id="PTHR12418">
    <property type="entry name" value="ACYL-COENZYME A THIOESTERASE THEM4"/>
    <property type="match status" value="1"/>
</dbReference>
<evidence type="ECO:0000256" key="6">
    <source>
        <dbReference type="ARBA" id="ARBA00022703"/>
    </source>
</evidence>
<evidence type="ECO:0000256" key="13">
    <source>
        <dbReference type="ARBA" id="ARBA00035852"/>
    </source>
</evidence>
<keyword evidence="7" id="KW-0378">Hydrolase</keyword>
<accession>A0A1M7PIR2</accession>
<keyword evidence="11" id="KW-0472">Membrane</keyword>
<evidence type="ECO:0000256" key="5">
    <source>
        <dbReference type="ARBA" id="ARBA00022490"/>
    </source>
</evidence>
<evidence type="ECO:0000256" key="14">
    <source>
        <dbReference type="ARBA" id="ARBA00037002"/>
    </source>
</evidence>
<dbReference type="InterPro" id="IPR006683">
    <property type="entry name" value="Thioestr_dom"/>
</dbReference>
<evidence type="ECO:0000256" key="22">
    <source>
        <dbReference type="ARBA" id="ARBA00048074"/>
    </source>
</evidence>
<dbReference type="Pfam" id="PF03061">
    <property type="entry name" value="4HBT"/>
    <property type="match status" value="1"/>
</dbReference>
<keyword evidence="26" id="KW-1185">Reference proteome</keyword>
<evidence type="ECO:0000256" key="16">
    <source>
        <dbReference type="ARBA" id="ARBA00038848"/>
    </source>
</evidence>
<comment type="catalytic activity">
    <reaction evidence="22">
        <text>dodecanoyl-CoA + H2O = dodecanoate + CoA + H(+)</text>
        <dbReference type="Rhea" id="RHEA:30135"/>
        <dbReference type="ChEBI" id="CHEBI:15377"/>
        <dbReference type="ChEBI" id="CHEBI:15378"/>
        <dbReference type="ChEBI" id="CHEBI:18262"/>
        <dbReference type="ChEBI" id="CHEBI:57287"/>
        <dbReference type="ChEBI" id="CHEBI:57375"/>
    </reaction>
    <physiologicalReaction direction="left-to-right" evidence="22">
        <dbReference type="Rhea" id="RHEA:30136"/>
    </physiologicalReaction>
</comment>
<dbReference type="STRING" id="134849.SAMN05443668_103379"/>
<dbReference type="GO" id="GO:0006631">
    <property type="term" value="P:fatty acid metabolic process"/>
    <property type="evidence" value="ECO:0007669"/>
    <property type="project" value="UniProtKB-KW"/>
</dbReference>
<reference evidence="25 26" key="1">
    <citation type="submission" date="2016-11" db="EMBL/GenBank/DDBJ databases">
        <authorList>
            <person name="Jaros S."/>
            <person name="Januszkiewicz K."/>
            <person name="Wedrychowicz H."/>
        </authorList>
    </citation>
    <scope>NUCLEOTIDE SEQUENCE [LARGE SCALE GENOMIC DNA]</scope>
    <source>
        <strain evidence="25 26">DSM 46144</strain>
    </source>
</reference>
<evidence type="ECO:0000256" key="23">
    <source>
        <dbReference type="ARBA" id="ARBA00048180"/>
    </source>
</evidence>
<keyword evidence="6" id="KW-0053">Apoptosis</keyword>
<evidence type="ECO:0000256" key="9">
    <source>
        <dbReference type="ARBA" id="ARBA00022946"/>
    </source>
</evidence>
<sequence>MGLVEELRALQNAVAGARPSTAEAKTAADLLARATALLDTVRTDEGGQLSGRLVDVPGRAQALIPALHYDRHEPDHVSGTVTFGRFYLGGGGAVHGGGLPLLFDEILGRLAGNGGRARSRTAYLHVNFRKITPLDRELRFTGSVDRTEGRKLFLSGTLTDGADVLADADGLFVYLRPGQP</sequence>
<evidence type="ECO:0000259" key="24">
    <source>
        <dbReference type="Pfam" id="PF03061"/>
    </source>
</evidence>
<comment type="catalytic activity">
    <reaction evidence="20">
        <text>hexadecanoyl-CoA + H2O = hexadecanoate + CoA + H(+)</text>
        <dbReference type="Rhea" id="RHEA:16645"/>
        <dbReference type="ChEBI" id="CHEBI:7896"/>
        <dbReference type="ChEBI" id="CHEBI:15377"/>
        <dbReference type="ChEBI" id="CHEBI:15378"/>
        <dbReference type="ChEBI" id="CHEBI:57287"/>
        <dbReference type="ChEBI" id="CHEBI:57379"/>
        <dbReference type="EC" id="3.1.2.2"/>
    </reaction>
    <physiologicalReaction direction="left-to-right" evidence="20">
        <dbReference type="Rhea" id="RHEA:16646"/>
    </physiologicalReaction>
</comment>
<evidence type="ECO:0000256" key="7">
    <source>
        <dbReference type="ARBA" id="ARBA00022801"/>
    </source>
</evidence>
<evidence type="ECO:0000256" key="21">
    <source>
        <dbReference type="ARBA" id="ARBA00047969"/>
    </source>
</evidence>
<evidence type="ECO:0000256" key="12">
    <source>
        <dbReference type="ARBA" id="ARBA00023273"/>
    </source>
</evidence>
<keyword evidence="12" id="KW-0966">Cell projection</keyword>
<evidence type="ECO:0000256" key="3">
    <source>
        <dbReference type="ARBA" id="ARBA00004632"/>
    </source>
</evidence>
<evidence type="ECO:0000256" key="19">
    <source>
        <dbReference type="ARBA" id="ARBA00047588"/>
    </source>
</evidence>
<dbReference type="Proteomes" id="UP000184440">
    <property type="component" value="Unassembled WGS sequence"/>
</dbReference>
<dbReference type="EC" id="3.1.2.2" evidence="16"/>
<evidence type="ECO:0000256" key="15">
    <source>
        <dbReference type="ARBA" id="ARBA00038456"/>
    </source>
</evidence>
<dbReference type="SUPFAM" id="SSF54637">
    <property type="entry name" value="Thioesterase/thiol ester dehydrase-isomerase"/>
    <property type="match status" value="1"/>
</dbReference>
<keyword evidence="10" id="KW-0443">Lipid metabolism</keyword>
<evidence type="ECO:0000256" key="11">
    <source>
        <dbReference type="ARBA" id="ARBA00023136"/>
    </source>
</evidence>
<comment type="catalytic activity">
    <reaction evidence="14">
        <text>(9Z)-octadecenoyl-CoA + H2O = (9Z)-octadecenoate + CoA + H(+)</text>
        <dbReference type="Rhea" id="RHEA:40139"/>
        <dbReference type="ChEBI" id="CHEBI:15377"/>
        <dbReference type="ChEBI" id="CHEBI:15378"/>
        <dbReference type="ChEBI" id="CHEBI:30823"/>
        <dbReference type="ChEBI" id="CHEBI:57287"/>
        <dbReference type="ChEBI" id="CHEBI:57387"/>
    </reaction>
    <physiologicalReaction direction="left-to-right" evidence="14">
        <dbReference type="Rhea" id="RHEA:40140"/>
    </physiologicalReaction>
</comment>
<evidence type="ECO:0000313" key="26">
    <source>
        <dbReference type="Proteomes" id="UP000184440"/>
    </source>
</evidence>
<dbReference type="PANTHER" id="PTHR12418:SF19">
    <property type="entry name" value="ACYL-COENZYME A THIOESTERASE THEM4"/>
    <property type="match status" value="1"/>
</dbReference>
<evidence type="ECO:0000256" key="2">
    <source>
        <dbReference type="ARBA" id="ARBA00004496"/>
    </source>
</evidence>
<evidence type="ECO:0000256" key="1">
    <source>
        <dbReference type="ARBA" id="ARBA00004170"/>
    </source>
</evidence>
<keyword evidence="4" id="KW-1003">Cell membrane</keyword>
<dbReference type="InterPro" id="IPR052365">
    <property type="entry name" value="THEM4/THEM5_acyl-CoA_thioest"/>
</dbReference>
<evidence type="ECO:0000256" key="10">
    <source>
        <dbReference type="ARBA" id="ARBA00023098"/>
    </source>
</evidence>
<comment type="subcellular location">
    <subcellularLocation>
        <location evidence="3">Cell projection</location>
        <location evidence="3">Ruffle membrane</location>
    </subcellularLocation>
    <subcellularLocation>
        <location evidence="2">Cytoplasm</location>
    </subcellularLocation>
    <subcellularLocation>
        <location evidence="1">Membrane</location>
        <topology evidence="1">Peripheral membrane protein</topology>
    </subcellularLocation>
</comment>
<proteinExistence type="inferred from homology"/>
<gene>
    <name evidence="25" type="ORF">SAMN05443668_103379</name>
</gene>
<evidence type="ECO:0000256" key="18">
    <source>
        <dbReference type="ARBA" id="ARBA00043210"/>
    </source>
</evidence>
<dbReference type="GO" id="GO:0005737">
    <property type="term" value="C:cytoplasm"/>
    <property type="evidence" value="ECO:0007669"/>
    <property type="project" value="UniProtKB-SubCell"/>
</dbReference>
<dbReference type="EMBL" id="FRCS01000003">
    <property type="protein sequence ID" value="SHN16701.1"/>
    <property type="molecule type" value="Genomic_DNA"/>
</dbReference>
<keyword evidence="5" id="KW-0963">Cytoplasm</keyword>
<evidence type="ECO:0000256" key="17">
    <source>
        <dbReference type="ARBA" id="ARBA00040123"/>
    </source>
</evidence>
<evidence type="ECO:0000256" key="8">
    <source>
        <dbReference type="ARBA" id="ARBA00022832"/>
    </source>
</evidence>
<dbReference type="AlphaFoldDB" id="A0A1M7PIR2"/>
<comment type="catalytic activity">
    <reaction evidence="13">
        <text>(5Z,8Z,11Z,14Z)-eicosatetraenoyl-CoA + H2O = (5Z,8Z,11Z,14Z)-eicosatetraenoate + CoA + H(+)</text>
        <dbReference type="Rhea" id="RHEA:40151"/>
        <dbReference type="ChEBI" id="CHEBI:15377"/>
        <dbReference type="ChEBI" id="CHEBI:15378"/>
        <dbReference type="ChEBI" id="CHEBI:32395"/>
        <dbReference type="ChEBI" id="CHEBI:57287"/>
        <dbReference type="ChEBI" id="CHEBI:57368"/>
    </reaction>
    <physiologicalReaction direction="left-to-right" evidence="13">
        <dbReference type="Rhea" id="RHEA:40152"/>
    </physiologicalReaction>
</comment>
<evidence type="ECO:0000313" key="25">
    <source>
        <dbReference type="EMBL" id="SHN16701.1"/>
    </source>
</evidence>
<comment type="catalytic activity">
    <reaction evidence="23">
        <text>tetradecanoyl-CoA + H2O = tetradecanoate + CoA + H(+)</text>
        <dbReference type="Rhea" id="RHEA:40119"/>
        <dbReference type="ChEBI" id="CHEBI:15377"/>
        <dbReference type="ChEBI" id="CHEBI:15378"/>
        <dbReference type="ChEBI" id="CHEBI:30807"/>
        <dbReference type="ChEBI" id="CHEBI:57287"/>
        <dbReference type="ChEBI" id="CHEBI:57385"/>
    </reaction>
    <physiologicalReaction direction="left-to-right" evidence="23">
        <dbReference type="Rhea" id="RHEA:40120"/>
    </physiologicalReaction>
</comment>
<evidence type="ECO:0000256" key="20">
    <source>
        <dbReference type="ARBA" id="ARBA00047734"/>
    </source>
</evidence>
<comment type="catalytic activity">
    <reaction evidence="19">
        <text>octanoyl-CoA + H2O = octanoate + CoA + H(+)</text>
        <dbReference type="Rhea" id="RHEA:30143"/>
        <dbReference type="ChEBI" id="CHEBI:15377"/>
        <dbReference type="ChEBI" id="CHEBI:15378"/>
        <dbReference type="ChEBI" id="CHEBI:25646"/>
        <dbReference type="ChEBI" id="CHEBI:57287"/>
        <dbReference type="ChEBI" id="CHEBI:57386"/>
    </reaction>
    <physiologicalReaction direction="left-to-right" evidence="19">
        <dbReference type="Rhea" id="RHEA:30144"/>
    </physiologicalReaction>
</comment>
<dbReference type="RefSeq" id="WP_073256264.1">
    <property type="nucleotide sequence ID" value="NZ_FRCS01000003.1"/>
</dbReference>
<name>A0A1M7PIR2_9ACTN</name>
<keyword evidence="9" id="KW-0809">Transit peptide</keyword>
<dbReference type="GO" id="GO:0016787">
    <property type="term" value="F:hydrolase activity"/>
    <property type="evidence" value="ECO:0007669"/>
    <property type="project" value="UniProtKB-KW"/>
</dbReference>
<dbReference type="Gene3D" id="3.10.129.10">
    <property type="entry name" value="Hotdog Thioesterase"/>
    <property type="match status" value="1"/>
</dbReference>
<dbReference type="InterPro" id="IPR029069">
    <property type="entry name" value="HotDog_dom_sf"/>
</dbReference>
<comment type="catalytic activity">
    <reaction evidence="21">
        <text>decanoyl-CoA + H2O = decanoate + CoA + H(+)</text>
        <dbReference type="Rhea" id="RHEA:40059"/>
        <dbReference type="ChEBI" id="CHEBI:15377"/>
        <dbReference type="ChEBI" id="CHEBI:15378"/>
        <dbReference type="ChEBI" id="CHEBI:27689"/>
        <dbReference type="ChEBI" id="CHEBI:57287"/>
        <dbReference type="ChEBI" id="CHEBI:61430"/>
    </reaction>
    <physiologicalReaction direction="left-to-right" evidence="21">
        <dbReference type="Rhea" id="RHEA:40060"/>
    </physiologicalReaction>
</comment>